<dbReference type="RefSeq" id="XP_056517346.1">
    <property type="nucleotide sequence ID" value="XM_056670973.1"/>
</dbReference>
<accession>A0A9W9GI32</accession>
<sequence>MFSEQNIPKALQERLARAISRGFTREYQDEKEKEGNTICHPELAPATLEKYDYAVSNWALWRISRNESTDPDFPNLPVPTPELLKLFAEFYIKSCKRVPSQTSACGHFTSFTSKWERETSRSLPREVKNDVLNFIRTELTVKHKLPTKPRERFLVNGKDIDYLLRHLFVDDSHDYVHERHLSFHLKWSKERGCLIRWVTIDPEFIKGWRYRDDTTLPKNWFREHPVLGMSFVFWVIVHGVADGAFKGLATVTEVLAAKPPKGRESWTLEWDETVKNLPFFRMVDSGGPKSSKALTFSSLRHNFTSLAQRDGFKDQLRVHGIRGGIANKIDPKASQATRGQALDHQNHDTYLKYQSSLKALDIQALFYDLEPDYECRDMEQSMSHHRDPNVPLHLNAATIAQFETDDEIVKINQRIAHITQEIAGRLEENSHLQFERARLYSKKAKRLLAWKKDFIKSWWDTSYAEYVSGNDFSERDSTSLFDIYKKYLPERSRLSENLLKKASLDSEVGRQCLEDMVTICTSSERTVYYPGMAPEGGRCPICEKSILDIPPQGRAKHILQCRRKSLNGAQYQQRYRNEKRAHRRVQRSFVQFCYLCAEIFHDEKSWKNHCKCHLDGLKPRCGLLTFRSTLVAPGFCPFCLGDKSKNPDERFQQWVTKSTLLNHIDEHLGSADSSAAVFCPHPCCEERKYVDNLHLRRHFFDAHSIEEPRSNCVKRKRKWQLQPEPVGTTFEIMSDEILPSPEDYISTTPQTSFEDPDMSSIDDLFMEFIRVGDNYVQNTDQQALGLWSRMGEDVEEVVSEEVVPEEVVPEEVVSEEVVPEEVVPEEVVPEEVVPEEVVPEEVVPEEVVPEEVVPEEVVPEEVVPEEVVPEEVVPEEVVPEEVVPEEVVPEEVDSEEDDFDEGDAGGEDVDGEDAEEAISIKETKRCRVSRTAMVIIRPYHALAVIIDDLESAT</sequence>
<organism evidence="2 3">
    <name type="scientific">Penicillium bovifimosum</name>
    <dbReference type="NCBI Taxonomy" id="126998"/>
    <lineage>
        <taxon>Eukaryota</taxon>
        <taxon>Fungi</taxon>
        <taxon>Dikarya</taxon>
        <taxon>Ascomycota</taxon>
        <taxon>Pezizomycotina</taxon>
        <taxon>Eurotiomycetes</taxon>
        <taxon>Eurotiomycetidae</taxon>
        <taxon>Eurotiales</taxon>
        <taxon>Aspergillaceae</taxon>
        <taxon>Penicillium</taxon>
    </lineage>
</organism>
<dbReference type="AlphaFoldDB" id="A0A9W9GI32"/>
<protein>
    <submittedName>
        <fullName evidence="2">Uncharacterized protein</fullName>
    </submittedName>
</protein>
<dbReference type="Pfam" id="PF11917">
    <property type="entry name" value="DUF3435"/>
    <property type="match status" value="1"/>
</dbReference>
<dbReference type="EMBL" id="JAPQKL010000008">
    <property type="protein sequence ID" value="KAJ5120842.1"/>
    <property type="molecule type" value="Genomic_DNA"/>
</dbReference>
<feature type="compositionally biased region" description="Acidic residues" evidence="1">
    <location>
        <begin position="861"/>
        <end position="916"/>
    </location>
</feature>
<feature type="region of interest" description="Disordered" evidence="1">
    <location>
        <begin position="861"/>
        <end position="918"/>
    </location>
</feature>
<reference evidence="2" key="1">
    <citation type="submission" date="2022-11" db="EMBL/GenBank/DDBJ databases">
        <authorList>
            <person name="Petersen C."/>
        </authorList>
    </citation>
    <scope>NUCLEOTIDE SEQUENCE</scope>
    <source>
        <strain evidence="2">IBT 22155</strain>
    </source>
</reference>
<gene>
    <name evidence="2" type="ORF">N7515_010230</name>
</gene>
<evidence type="ECO:0000313" key="2">
    <source>
        <dbReference type="EMBL" id="KAJ5120842.1"/>
    </source>
</evidence>
<proteinExistence type="predicted"/>
<dbReference type="PANTHER" id="PTHR37535:SF3">
    <property type="entry name" value="FLUG DOMAIN-CONTAINING PROTEIN"/>
    <property type="match status" value="1"/>
</dbReference>
<dbReference type="OrthoDB" id="4357582at2759"/>
<name>A0A9W9GI32_9EURO</name>
<evidence type="ECO:0000256" key="1">
    <source>
        <dbReference type="SAM" id="MobiDB-lite"/>
    </source>
</evidence>
<comment type="caution">
    <text evidence="2">The sequence shown here is derived from an EMBL/GenBank/DDBJ whole genome shotgun (WGS) entry which is preliminary data.</text>
</comment>
<dbReference type="Proteomes" id="UP001149079">
    <property type="component" value="Unassembled WGS sequence"/>
</dbReference>
<dbReference type="GeneID" id="81410144"/>
<dbReference type="PANTHER" id="PTHR37535">
    <property type="entry name" value="FLUG DOMAIN PROTEIN"/>
    <property type="match status" value="1"/>
</dbReference>
<dbReference type="InterPro" id="IPR021842">
    <property type="entry name" value="DUF3435"/>
</dbReference>
<reference evidence="2" key="2">
    <citation type="journal article" date="2023" name="IMA Fungus">
        <title>Comparative genomic study of the Penicillium genus elucidates a diverse pangenome and 15 lateral gene transfer events.</title>
        <authorList>
            <person name="Petersen C."/>
            <person name="Sorensen T."/>
            <person name="Nielsen M.R."/>
            <person name="Sondergaard T.E."/>
            <person name="Sorensen J.L."/>
            <person name="Fitzpatrick D.A."/>
            <person name="Frisvad J.C."/>
            <person name="Nielsen K.L."/>
        </authorList>
    </citation>
    <scope>NUCLEOTIDE SEQUENCE</scope>
    <source>
        <strain evidence="2">IBT 22155</strain>
    </source>
</reference>
<evidence type="ECO:0000313" key="3">
    <source>
        <dbReference type="Proteomes" id="UP001149079"/>
    </source>
</evidence>
<keyword evidence="3" id="KW-1185">Reference proteome</keyword>